<accession>R7AZQ6</accession>
<dbReference type="EMBL" id="CBHH010000006">
    <property type="protein sequence ID" value="CDD55337.1"/>
    <property type="molecule type" value="Genomic_DNA"/>
</dbReference>
<name>R7AZQ6_9FIRM</name>
<gene>
    <name evidence="6" type="ORF">BN656_00202</name>
</gene>
<feature type="short sequence motif" description="GXSXG" evidence="4">
    <location>
        <begin position="36"/>
        <end position="40"/>
    </location>
</feature>
<dbReference type="PANTHER" id="PTHR14226">
    <property type="entry name" value="NEUROPATHY TARGET ESTERASE/SWISS CHEESE D.MELANOGASTER"/>
    <property type="match status" value="1"/>
</dbReference>
<feature type="short sequence motif" description="DGA/G" evidence="4">
    <location>
        <begin position="162"/>
        <end position="164"/>
    </location>
</feature>
<protein>
    <recommendedName>
        <fullName evidence="5">PNPLA domain-containing protein</fullName>
    </recommendedName>
</protein>
<comment type="caution">
    <text evidence="4">Lacks conserved residue(s) required for the propagation of feature annotation.</text>
</comment>
<comment type="caution">
    <text evidence="6">The sequence shown here is derived from an EMBL/GenBank/DDBJ whole genome shotgun (WGS) entry which is preliminary data.</text>
</comment>
<dbReference type="Proteomes" id="UP000018141">
    <property type="component" value="Unassembled WGS sequence"/>
</dbReference>
<dbReference type="InterPro" id="IPR002641">
    <property type="entry name" value="PNPLA_dom"/>
</dbReference>
<dbReference type="InterPro" id="IPR037483">
    <property type="entry name" value="YjjU-like"/>
</dbReference>
<keyword evidence="2 4" id="KW-0442">Lipid degradation</keyword>
<evidence type="ECO:0000256" key="4">
    <source>
        <dbReference type="PROSITE-ProRule" id="PRU01161"/>
    </source>
</evidence>
<reference evidence="6" key="1">
    <citation type="submission" date="2012-11" db="EMBL/GenBank/DDBJ databases">
        <title>Dependencies among metagenomic species, viruses, plasmids and units of genetic variation.</title>
        <authorList>
            <person name="Nielsen H.B."/>
            <person name="Almeida M."/>
            <person name="Juncker A.S."/>
            <person name="Rasmussen S."/>
            <person name="Li J."/>
            <person name="Sunagawa S."/>
            <person name="Plichta D."/>
            <person name="Gautier L."/>
            <person name="Le Chatelier E."/>
            <person name="Peletier E."/>
            <person name="Bonde I."/>
            <person name="Nielsen T."/>
            <person name="Manichanh C."/>
            <person name="Arumugam M."/>
            <person name="Batto J."/>
            <person name="Santos M.B.Q.D."/>
            <person name="Blom N."/>
            <person name="Borruel N."/>
            <person name="Burgdorf K.S."/>
            <person name="Boumezbeur F."/>
            <person name="Casellas F."/>
            <person name="Dore J."/>
            <person name="Guarner F."/>
            <person name="Hansen T."/>
            <person name="Hildebrand F."/>
            <person name="Kaas R.S."/>
            <person name="Kennedy S."/>
            <person name="Kristiansen K."/>
            <person name="Kultima J.R."/>
            <person name="Leonard P."/>
            <person name="Levenez F."/>
            <person name="Lund O."/>
            <person name="Moumen B."/>
            <person name="Le Paslier D."/>
            <person name="Pons N."/>
            <person name="Pedersen O."/>
            <person name="Prifti E."/>
            <person name="Qin J."/>
            <person name="Raes J."/>
            <person name="Tap J."/>
            <person name="Tims S."/>
            <person name="Ussery D.W."/>
            <person name="Yamada T."/>
            <person name="MetaHit consortium"/>
            <person name="Renault P."/>
            <person name="Sicheritz-Ponten T."/>
            <person name="Bork P."/>
            <person name="Wang J."/>
            <person name="Brunak S."/>
            <person name="Ehrlich S.D."/>
        </authorList>
    </citation>
    <scope>NUCLEOTIDE SEQUENCE [LARGE SCALE GENOMIC DNA]</scope>
</reference>
<dbReference type="SUPFAM" id="SSF52151">
    <property type="entry name" value="FabD/lysophospholipase-like"/>
    <property type="match status" value="1"/>
</dbReference>
<dbReference type="InterPro" id="IPR050301">
    <property type="entry name" value="NTE"/>
</dbReference>
<evidence type="ECO:0000256" key="3">
    <source>
        <dbReference type="ARBA" id="ARBA00023098"/>
    </source>
</evidence>
<dbReference type="Gene3D" id="3.40.1090.10">
    <property type="entry name" value="Cytosolic phospholipase A2 catalytic domain"/>
    <property type="match status" value="2"/>
</dbReference>
<dbReference type="GO" id="GO:0016042">
    <property type="term" value="P:lipid catabolic process"/>
    <property type="evidence" value="ECO:0007669"/>
    <property type="project" value="UniProtKB-UniRule"/>
</dbReference>
<dbReference type="Pfam" id="PF19890">
    <property type="entry name" value="DUF6363"/>
    <property type="match status" value="1"/>
</dbReference>
<dbReference type="CDD" id="cd07208">
    <property type="entry name" value="Pat_hypo_Ecoli_yjju_like"/>
    <property type="match status" value="1"/>
</dbReference>
<evidence type="ECO:0000256" key="2">
    <source>
        <dbReference type="ARBA" id="ARBA00022963"/>
    </source>
</evidence>
<evidence type="ECO:0000256" key="1">
    <source>
        <dbReference type="ARBA" id="ARBA00022801"/>
    </source>
</evidence>
<feature type="domain" description="PNPLA" evidence="5">
    <location>
        <begin position="5"/>
        <end position="175"/>
    </location>
</feature>
<evidence type="ECO:0000313" key="7">
    <source>
        <dbReference type="Proteomes" id="UP000018141"/>
    </source>
</evidence>
<feature type="active site" description="Nucleophile" evidence="4">
    <location>
        <position position="38"/>
    </location>
</feature>
<evidence type="ECO:0000259" key="5">
    <source>
        <dbReference type="PROSITE" id="PS51635"/>
    </source>
</evidence>
<dbReference type="PANTHER" id="PTHR14226:SF25">
    <property type="entry name" value="PHOSPHOESTERASE"/>
    <property type="match status" value="1"/>
</dbReference>
<organism evidence="6 7">
    <name type="scientific">Bacteroides pectinophilus CAG:437</name>
    <dbReference type="NCBI Taxonomy" id="1263051"/>
    <lineage>
        <taxon>Bacteria</taxon>
        <taxon>Bacillati</taxon>
        <taxon>Bacillota</taxon>
        <taxon>Clostridia</taxon>
        <taxon>Eubacteriales</taxon>
    </lineage>
</organism>
<dbReference type="InterPro" id="IPR016035">
    <property type="entry name" value="Acyl_Trfase/lysoPLipase"/>
</dbReference>
<feature type="active site" description="Proton acceptor" evidence="4">
    <location>
        <position position="162"/>
    </location>
</feature>
<dbReference type="InterPro" id="IPR045943">
    <property type="entry name" value="DUF6363"/>
</dbReference>
<keyword evidence="3 4" id="KW-0443">Lipid metabolism</keyword>
<evidence type="ECO:0000313" key="6">
    <source>
        <dbReference type="EMBL" id="CDD55337.1"/>
    </source>
</evidence>
<dbReference type="PROSITE" id="PS51635">
    <property type="entry name" value="PNPLA"/>
    <property type="match status" value="1"/>
</dbReference>
<dbReference type="Pfam" id="PF01734">
    <property type="entry name" value="Patatin"/>
    <property type="match status" value="1"/>
</dbReference>
<keyword evidence="1 4" id="KW-0378">Hydrolase</keyword>
<dbReference type="AlphaFoldDB" id="R7AZQ6"/>
<proteinExistence type="predicted"/>
<sequence length="289" mass="32286">MKTGIVFEGGAFRTIFSCGVMDAFLANNIMPDYMIGVSAGAAYGVSYASGQAKRNYDIIMQFCHDKRYMGAGNLINPSNKSYYGLKFAYDTIPNELVPFDYEAFDRYNSHGEFIAVVTNVLTGRPEYMHVSAHDPQNTVLQATCALPLLFPFIYINDTPYLDGGLSDSIPFEKAFADGCDRVVVVLTREDGYRKQTGRSTRAVAHAYMKYPELAKDLMKRARRYNSCLDRLSEYEKDGRVIVIRPDSTKGFSRLEKDLSKIDALYNDGFKKGMDIAGTVKSFYGTGAES</sequence>
<dbReference type="GO" id="GO:0016787">
    <property type="term" value="F:hydrolase activity"/>
    <property type="evidence" value="ECO:0007669"/>
    <property type="project" value="UniProtKB-UniRule"/>
</dbReference>